<dbReference type="InterPro" id="IPR015300">
    <property type="entry name" value="DNA-bd_pseudobarrel_sf"/>
</dbReference>
<dbReference type="SUPFAM" id="SSF101936">
    <property type="entry name" value="DNA-binding pseudobarrel domain"/>
    <property type="match status" value="1"/>
</dbReference>
<accession>A0A7W8HZQ2</accession>
<keyword evidence="3" id="KW-1185">Reference proteome</keyword>
<evidence type="ECO:0000313" key="2">
    <source>
        <dbReference type="EMBL" id="MBB5292058.1"/>
    </source>
</evidence>
<dbReference type="Gene3D" id="2.40.330.10">
    <property type="entry name" value="DNA-binding pseudobarrel domain"/>
    <property type="match status" value="1"/>
</dbReference>
<sequence length="137" mass="15039">MIQAISKVLSPNDVGETGGHQAGILIPKKPEILGFFPALTTDVKNPRHLLTFRDDHGGRWDFPFIYYNGKFFDGTRNEFRLTGMTGYFREAGLVAGDELILEKGAAGGRRIAFRRARSASVEDGVLRLGGGWKVVSA</sequence>
<dbReference type="Proteomes" id="UP000566663">
    <property type="component" value="Unassembled WGS sequence"/>
</dbReference>
<feature type="domain" description="Restriction endonuclease type II EcoRII N-terminal" evidence="1">
    <location>
        <begin position="6"/>
        <end position="86"/>
    </location>
</feature>
<evidence type="ECO:0000259" key="1">
    <source>
        <dbReference type="Pfam" id="PF09217"/>
    </source>
</evidence>
<name>A0A7W8HZQ2_9CAUL</name>
<evidence type="ECO:0000313" key="3">
    <source>
        <dbReference type="Proteomes" id="UP000566663"/>
    </source>
</evidence>
<dbReference type="RefSeq" id="WP_183254131.1">
    <property type="nucleotide sequence ID" value="NZ_BAAAFF010000002.1"/>
</dbReference>
<reference evidence="2 3" key="1">
    <citation type="submission" date="2020-08" db="EMBL/GenBank/DDBJ databases">
        <title>Genomic Encyclopedia of Type Strains, Phase IV (KMG-IV): sequencing the most valuable type-strain genomes for metagenomic binning, comparative biology and taxonomic classification.</title>
        <authorList>
            <person name="Goeker M."/>
        </authorList>
    </citation>
    <scope>NUCLEOTIDE SEQUENCE [LARGE SCALE GENOMIC DNA]</scope>
    <source>
        <strain evidence="2 3">DSM 25335</strain>
    </source>
</reference>
<protein>
    <recommendedName>
        <fullName evidence="1">Restriction endonuclease type II EcoRII N-terminal domain-containing protein</fullName>
    </recommendedName>
</protein>
<dbReference type="InterPro" id="IPR023372">
    <property type="entry name" value="Rest_endonuc_II_EcoRII_N"/>
</dbReference>
<proteinExistence type="predicted"/>
<gene>
    <name evidence="2" type="ORF">HNQ67_001578</name>
</gene>
<dbReference type="Pfam" id="PF09217">
    <property type="entry name" value="EcoRII-N"/>
    <property type="match status" value="1"/>
</dbReference>
<dbReference type="EMBL" id="JACHFZ010000003">
    <property type="protein sequence ID" value="MBB5292058.1"/>
    <property type="molecule type" value="Genomic_DNA"/>
</dbReference>
<organism evidence="2 3">
    <name type="scientific">Brevundimonas basaltis</name>
    <dbReference type="NCBI Taxonomy" id="472166"/>
    <lineage>
        <taxon>Bacteria</taxon>
        <taxon>Pseudomonadati</taxon>
        <taxon>Pseudomonadota</taxon>
        <taxon>Alphaproteobacteria</taxon>
        <taxon>Caulobacterales</taxon>
        <taxon>Caulobacteraceae</taxon>
        <taxon>Brevundimonas</taxon>
    </lineage>
</organism>
<dbReference type="AlphaFoldDB" id="A0A7W8HZQ2"/>
<comment type="caution">
    <text evidence="2">The sequence shown here is derived from an EMBL/GenBank/DDBJ whole genome shotgun (WGS) entry which is preliminary data.</text>
</comment>